<accession>A0A559KBM7</accession>
<evidence type="ECO:0000256" key="2">
    <source>
        <dbReference type="SAM" id="Phobius"/>
    </source>
</evidence>
<evidence type="ECO:0000256" key="1">
    <source>
        <dbReference type="SAM" id="MobiDB-lite"/>
    </source>
</evidence>
<comment type="caution">
    <text evidence="3">The sequence shown here is derived from an EMBL/GenBank/DDBJ whole genome shotgun (WGS) entry which is preliminary data.</text>
</comment>
<gene>
    <name evidence="3" type="ORF">FPZ49_13605</name>
</gene>
<feature type="compositionally biased region" description="Basic and acidic residues" evidence="1">
    <location>
        <begin position="14"/>
        <end position="24"/>
    </location>
</feature>
<dbReference type="EMBL" id="VNJI01000014">
    <property type="protein sequence ID" value="TVY09521.1"/>
    <property type="molecule type" value="Genomic_DNA"/>
</dbReference>
<keyword evidence="2" id="KW-1133">Transmembrane helix</keyword>
<dbReference type="AlphaFoldDB" id="A0A559KBM7"/>
<feature type="transmembrane region" description="Helical" evidence="2">
    <location>
        <begin position="32"/>
        <end position="55"/>
    </location>
</feature>
<reference evidence="3 4" key="1">
    <citation type="submission" date="2019-07" db="EMBL/GenBank/DDBJ databases">
        <authorList>
            <person name="Kim J."/>
        </authorList>
    </citation>
    <scope>NUCLEOTIDE SEQUENCE [LARGE SCALE GENOMIC DNA]</scope>
    <source>
        <strain evidence="3 4">JC52</strain>
    </source>
</reference>
<proteinExistence type="predicted"/>
<keyword evidence="2" id="KW-0472">Membrane</keyword>
<name>A0A559KBM7_9BACL</name>
<feature type="region of interest" description="Disordered" evidence="1">
    <location>
        <begin position="1"/>
        <end position="24"/>
    </location>
</feature>
<dbReference type="Proteomes" id="UP000317036">
    <property type="component" value="Unassembled WGS sequence"/>
</dbReference>
<dbReference type="InterPro" id="IPR012538">
    <property type="entry name" value="Cyt_c_oxidase_su2a"/>
</dbReference>
<dbReference type="RefSeq" id="WP_144847574.1">
    <property type="nucleotide sequence ID" value="NZ_VNJI01000014.1"/>
</dbReference>
<keyword evidence="4" id="KW-1185">Reference proteome</keyword>
<organism evidence="3 4">
    <name type="scientific">Paenibacillus cremeus</name>
    <dbReference type="NCBI Taxonomy" id="2163881"/>
    <lineage>
        <taxon>Bacteria</taxon>
        <taxon>Bacillati</taxon>
        <taxon>Bacillota</taxon>
        <taxon>Bacilli</taxon>
        <taxon>Bacillales</taxon>
        <taxon>Paenibacillaceae</taxon>
        <taxon>Paenibacillus</taxon>
    </lineage>
</organism>
<sequence>MNNTVFHHLNKARQSKEPQAKSEQEPALKGTFASVLLLGAFVVVTWVAVFVLFLARQ</sequence>
<keyword evidence="2" id="KW-0812">Transmembrane</keyword>
<evidence type="ECO:0000313" key="4">
    <source>
        <dbReference type="Proteomes" id="UP000317036"/>
    </source>
</evidence>
<evidence type="ECO:0000313" key="3">
    <source>
        <dbReference type="EMBL" id="TVY09521.1"/>
    </source>
</evidence>
<dbReference type="Pfam" id="PF08113">
    <property type="entry name" value="CoxIIa"/>
    <property type="match status" value="1"/>
</dbReference>
<protein>
    <submittedName>
        <fullName evidence="3">Cytochrome c oxidase subunit 2A</fullName>
    </submittedName>
</protein>